<reference evidence="4 5" key="1">
    <citation type="journal article" name="Sci. Rep.">
        <title>Genome-scale phylogenetic analyses confirm Olpidium as the closest living zoosporic fungus to the non-flagellated, terrestrial fungi.</title>
        <authorList>
            <person name="Chang Y."/>
            <person name="Rochon D."/>
            <person name="Sekimoto S."/>
            <person name="Wang Y."/>
            <person name="Chovatia M."/>
            <person name="Sandor L."/>
            <person name="Salamov A."/>
            <person name="Grigoriev I.V."/>
            <person name="Stajich J.E."/>
            <person name="Spatafora J.W."/>
        </authorList>
    </citation>
    <scope>NUCLEOTIDE SEQUENCE [LARGE SCALE GENOMIC DNA]</scope>
    <source>
        <strain evidence="4">S191</strain>
    </source>
</reference>
<dbReference type="Gene3D" id="3.80.10.10">
    <property type="entry name" value="Ribonuclease Inhibitor"/>
    <property type="match status" value="1"/>
</dbReference>
<keyword evidence="1" id="KW-0433">Leucine-rich repeat</keyword>
<feature type="compositionally biased region" description="Pro residues" evidence="3">
    <location>
        <begin position="239"/>
        <end position="250"/>
    </location>
</feature>
<feature type="compositionally biased region" description="Low complexity" evidence="3">
    <location>
        <begin position="174"/>
        <end position="185"/>
    </location>
</feature>
<evidence type="ECO:0000256" key="2">
    <source>
        <dbReference type="ARBA" id="ARBA00022737"/>
    </source>
</evidence>
<proteinExistence type="predicted"/>
<dbReference type="InterPro" id="IPR032675">
    <property type="entry name" value="LRR_dom_sf"/>
</dbReference>
<evidence type="ECO:0000313" key="4">
    <source>
        <dbReference type="EMBL" id="KAG5462494.1"/>
    </source>
</evidence>
<comment type="caution">
    <text evidence="4">The sequence shown here is derived from an EMBL/GenBank/DDBJ whole genome shotgun (WGS) entry which is preliminary data.</text>
</comment>
<dbReference type="SUPFAM" id="SSF52058">
    <property type="entry name" value="L domain-like"/>
    <property type="match status" value="1"/>
</dbReference>
<protein>
    <submittedName>
        <fullName evidence="4">Uncharacterized protein</fullName>
    </submittedName>
</protein>
<dbReference type="GO" id="GO:0005737">
    <property type="term" value="C:cytoplasm"/>
    <property type="evidence" value="ECO:0007669"/>
    <property type="project" value="TreeGrafter"/>
</dbReference>
<dbReference type="Pfam" id="PF13855">
    <property type="entry name" value="LRR_8"/>
    <property type="match status" value="1"/>
</dbReference>
<dbReference type="EMBL" id="JAEFCI010002057">
    <property type="protein sequence ID" value="KAG5462494.1"/>
    <property type="molecule type" value="Genomic_DNA"/>
</dbReference>
<dbReference type="InterPro" id="IPR050216">
    <property type="entry name" value="LRR_domain-containing"/>
</dbReference>
<evidence type="ECO:0000256" key="3">
    <source>
        <dbReference type="SAM" id="MobiDB-lite"/>
    </source>
</evidence>
<gene>
    <name evidence="4" type="ORF">BJ554DRAFT_4902</name>
</gene>
<dbReference type="AlphaFoldDB" id="A0A8H7ZZT5"/>
<dbReference type="InterPro" id="IPR003591">
    <property type="entry name" value="Leu-rich_rpt_typical-subtyp"/>
</dbReference>
<dbReference type="PANTHER" id="PTHR48051:SF1">
    <property type="entry name" value="RAS SUPPRESSOR PROTEIN 1"/>
    <property type="match status" value="1"/>
</dbReference>
<name>A0A8H7ZZT5_9FUNG</name>
<accession>A0A8H7ZZT5</accession>
<dbReference type="OrthoDB" id="660555at2759"/>
<feature type="compositionally biased region" description="Low complexity" evidence="3">
    <location>
        <begin position="213"/>
        <end position="238"/>
    </location>
</feature>
<feature type="region of interest" description="Disordered" evidence="3">
    <location>
        <begin position="113"/>
        <end position="132"/>
    </location>
</feature>
<organism evidence="4 5">
    <name type="scientific">Olpidium bornovanus</name>
    <dbReference type="NCBI Taxonomy" id="278681"/>
    <lineage>
        <taxon>Eukaryota</taxon>
        <taxon>Fungi</taxon>
        <taxon>Fungi incertae sedis</taxon>
        <taxon>Olpidiomycota</taxon>
        <taxon>Olpidiomycotina</taxon>
        <taxon>Olpidiomycetes</taxon>
        <taxon>Olpidiales</taxon>
        <taxon>Olpidiaceae</taxon>
        <taxon>Olpidium</taxon>
    </lineage>
</organism>
<sequence>MRGLTHLDVSHNNLLHLPPNIGDLSKLVELRLADNRLVSLPPSIRQLSRLQLLSVARNELKSLPAEVGALERLVELDITGNAAVRYLPAEVGKLKTLKHVRVQGCGLAKEIPVPGGASAPRTGGDDIPRDQKARMPPLKELCARALLRWYPELQDVTAGVSTRSATRSLAGWSSLLSGGSPSSQAGGRGADGRAAPVDGITRNHSSKGPTAMASLAMRTSTSRSSLSSEVFAAHSSPGSAPPSSPPPPPAAAAGGSPCDSLRRRRRGRSGGDKGSKAQAYHHAFAAGPAALGKAPRLSRNLLAYLSSAHRCSFCGGPYLDWYVARYRFIDRKPSESGDDGAGGVGAGAGAGRNGNLLPLEYRLCSNHWETET</sequence>
<dbReference type="Pfam" id="PF00560">
    <property type="entry name" value="LRR_1"/>
    <property type="match status" value="1"/>
</dbReference>
<feature type="compositionally biased region" description="Basic and acidic residues" evidence="3">
    <location>
        <begin position="123"/>
        <end position="132"/>
    </location>
</feature>
<dbReference type="PANTHER" id="PTHR48051">
    <property type="match status" value="1"/>
</dbReference>
<feature type="region of interest" description="Disordered" evidence="3">
    <location>
        <begin position="174"/>
        <end position="278"/>
    </location>
</feature>
<keyword evidence="2" id="KW-0677">Repeat</keyword>
<feature type="non-terminal residue" evidence="4">
    <location>
        <position position="372"/>
    </location>
</feature>
<evidence type="ECO:0000313" key="5">
    <source>
        <dbReference type="Proteomes" id="UP000673691"/>
    </source>
</evidence>
<dbReference type="InterPro" id="IPR001611">
    <property type="entry name" value="Leu-rich_rpt"/>
</dbReference>
<dbReference type="Proteomes" id="UP000673691">
    <property type="component" value="Unassembled WGS sequence"/>
</dbReference>
<keyword evidence="5" id="KW-1185">Reference proteome</keyword>
<dbReference type="SMART" id="SM00369">
    <property type="entry name" value="LRR_TYP"/>
    <property type="match status" value="3"/>
</dbReference>
<evidence type="ECO:0000256" key="1">
    <source>
        <dbReference type="ARBA" id="ARBA00022614"/>
    </source>
</evidence>